<dbReference type="KEGG" id="mrh:MycrhN_3807"/>
<dbReference type="OrthoDB" id="3480105at2"/>
<reference evidence="3 4" key="1">
    <citation type="submission" date="2011-12" db="EMBL/GenBank/DDBJ databases">
        <title>Complete sequence of Mycobacterium rhodesiae NBB3.</title>
        <authorList>
            <consortium name="US DOE Joint Genome Institute"/>
            <person name="Lucas S."/>
            <person name="Han J."/>
            <person name="Lapidus A."/>
            <person name="Cheng J.-F."/>
            <person name="Goodwin L."/>
            <person name="Pitluck S."/>
            <person name="Peters L."/>
            <person name="Mikhailova N."/>
            <person name="Gu W."/>
            <person name="Detter J.C."/>
            <person name="Han C."/>
            <person name="Tapia R."/>
            <person name="Land M."/>
            <person name="Hauser L."/>
            <person name="Kyrpides N."/>
            <person name="Ivanova N."/>
            <person name="Pagani I."/>
            <person name="Mattes T."/>
            <person name="Holmes A."/>
            <person name="Rutledge P."/>
            <person name="Paulsen I."/>
            <person name="Coleman N."/>
            <person name="Woyke T."/>
        </authorList>
    </citation>
    <scope>NUCLEOTIDE SEQUENCE [LARGE SCALE GENOMIC DNA]</scope>
    <source>
        <strain evidence="3 4">NBB3</strain>
    </source>
</reference>
<evidence type="ECO:0000259" key="2">
    <source>
        <dbReference type="Pfam" id="PF14016"/>
    </source>
</evidence>
<feature type="signal peptide" evidence="1">
    <location>
        <begin position="1"/>
        <end position="26"/>
    </location>
</feature>
<evidence type="ECO:0000313" key="4">
    <source>
        <dbReference type="Proteomes" id="UP000005442"/>
    </source>
</evidence>
<dbReference type="Pfam" id="PF14016">
    <property type="entry name" value="DUF4232"/>
    <property type="match status" value="1"/>
</dbReference>
<dbReference type="AlphaFoldDB" id="G8RWL5"/>
<name>G8RWL5_MYCRN</name>
<dbReference type="HOGENOM" id="CLU_1584771_0_0_11"/>
<gene>
    <name evidence="3" type="ordered locus">MycrhN_3807</name>
</gene>
<dbReference type="InterPro" id="IPR025326">
    <property type="entry name" value="DUF4232"/>
</dbReference>
<evidence type="ECO:0000256" key="1">
    <source>
        <dbReference type="SAM" id="SignalP"/>
    </source>
</evidence>
<keyword evidence="4" id="KW-1185">Reference proteome</keyword>
<evidence type="ECO:0000313" key="3">
    <source>
        <dbReference type="EMBL" id="AEV74323.1"/>
    </source>
</evidence>
<dbReference type="Proteomes" id="UP000005442">
    <property type="component" value="Chromosome"/>
</dbReference>
<feature type="domain" description="DUF4232" evidence="2">
    <location>
        <begin position="51"/>
        <end position="161"/>
    </location>
</feature>
<proteinExistence type="predicted"/>
<sequence length="186" mass="19147">MRLSTCVAGTAIAALLVLPAATNTTAAAMPWCGADSLDLSTTPPIYPTPEPFIYLSVLLTNVSEETCSLQGYPGVDLVGPTDPHVGVPPAPDDPPFDGIVSASRTGGDAQPVVLAPGATASSRLGFQPRTSSTGLEPAWPPDTIVVTPPDATTQLQTPWPPGGFSVQLINDGTYPVVTIEPLQPYA</sequence>
<keyword evidence="1" id="KW-0732">Signal</keyword>
<dbReference type="STRING" id="710685.MycrhN_3807"/>
<organism evidence="3 4">
    <name type="scientific">Mycolicibacterium rhodesiae (strain NBB3)</name>
    <name type="common">Mycobacterium rhodesiae</name>
    <dbReference type="NCBI Taxonomy" id="710685"/>
    <lineage>
        <taxon>Bacteria</taxon>
        <taxon>Bacillati</taxon>
        <taxon>Actinomycetota</taxon>
        <taxon>Actinomycetes</taxon>
        <taxon>Mycobacteriales</taxon>
        <taxon>Mycobacteriaceae</taxon>
        <taxon>Mycolicibacterium</taxon>
    </lineage>
</organism>
<dbReference type="EMBL" id="CP003169">
    <property type="protein sequence ID" value="AEV74323.1"/>
    <property type="molecule type" value="Genomic_DNA"/>
</dbReference>
<feature type="chain" id="PRO_5038937145" description="DUF4232 domain-containing protein" evidence="1">
    <location>
        <begin position="27"/>
        <end position="186"/>
    </location>
</feature>
<accession>G8RWL5</accession>
<dbReference type="RefSeq" id="WP_014212076.1">
    <property type="nucleotide sequence ID" value="NC_016604.1"/>
</dbReference>
<protein>
    <recommendedName>
        <fullName evidence="2">DUF4232 domain-containing protein</fullName>
    </recommendedName>
</protein>
<dbReference type="PATRIC" id="fig|710685.3.peg.3822"/>